<dbReference type="SUPFAM" id="SSF75304">
    <property type="entry name" value="Amidase signature (AS) enzymes"/>
    <property type="match status" value="1"/>
</dbReference>
<evidence type="ECO:0000256" key="1">
    <source>
        <dbReference type="SAM" id="MobiDB-lite"/>
    </source>
</evidence>
<dbReference type="AlphaFoldDB" id="A0A7H0HJD4"/>
<dbReference type="Pfam" id="PF01425">
    <property type="entry name" value="Amidase"/>
    <property type="match status" value="1"/>
</dbReference>
<dbReference type="InterPro" id="IPR020556">
    <property type="entry name" value="Amidase_CS"/>
</dbReference>
<dbReference type="InterPro" id="IPR000120">
    <property type="entry name" value="Amidase"/>
</dbReference>
<dbReference type="PROSITE" id="PS00571">
    <property type="entry name" value="AMIDASES"/>
    <property type="match status" value="1"/>
</dbReference>
<dbReference type="EMBL" id="CP060790">
    <property type="protein sequence ID" value="QNP60650.1"/>
    <property type="molecule type" value="Genomic_DNA"/>
</dbReference>
<evidence type="ECO:0000313" key="4">
    <source>
        <dbReference type="Proteomes" id="UP000516057"/>
    </source>
</evidence>
<dbReference type="InterPro" id="IPR023631">
    <property type="entry name" value="Amidase_dom"/>
</dbReference>
<dbReference type="NCBIfam" id="NF005460">
    <property type="entry name" value="PRK07056.1"/>
    <property type="match status" value="1"/>
</dbReference>
<feature type="domain" description="Amidase" evidence="2">
    <location>
        <begin position="37"/>
        <end position="441"/>
    </location>
</feature>
<sequence length="455" mass="47070">MHPDLCAAVSQVRAGESGAGEWLERGIAAARSPECAHVFARTLFDSARQEAAAARPDQPLAGLAVSVKDLFDMQGLPSRASSLALEDAPPAAQDCPAVARLRAAGGAIIGRTHMVEFAFSGVGVNPHHGTPAARDAHHGALPGAPRVPGGSSSGAAVSVATGAAFVGLGSDTGGSIRIPAALNGLVGFKNTARLVPTAGAVPLSTTLDTACAMTRSVRDALLVHEILAARRVTRSPAPLSAWRLAVPTTTFLDGMEPAVATAFGRTLQALRGAGARITEIALPELADLANINAAGGFSAAESYAWHRPLLATQAHRYDPRVRSRIERGAGMSAADYIDLLHARRAWIARMEAALAGFDALLSPTVPIVAPTIASVAPADGTDPAQDAARDAEFFRVNGLLLRNTSVVNMLDGCALSLPCHVAGELPVGLMVWHAALHDDPVLNIGLRIEEALQKQ</sequence>
<gene>
    <name evidence="3" type="ORF">H9L24_07530</name>
</gene>
<dbReference type="Proteomes" id="UP000516057">
    <property type="component" value="Chromosome"/>
</dbReference>
<dbReference type="InterPro" id="IPR036928">
    <property type="entry name" value="AS_sf"/>
</dbReference>
<protein>
    <submittedName>
        <fullName evidence="3">Amidase</fullName>
    </submittedName>
</protein>
<name>A0A7H0HJD4_9BURK</name>
<evidence type="ECO:0000313" key="3">
    <source>
        <dbReference type="EMBL" id="QNP60650.1"/>
    </source>
</evidence>
<reference evidence="3 4" key="1">
    <citation type="submission" date="2020-08" db="EMBL/GenBank/DDBJ databases">
        <title>Genome sequence of Acidovorax monticola KACC 19171T.</title>
        <authorList>
            <person name="Hyun D.-W."/>
            <person name="Bae J.-W."/>
        </authorList>
    </citation>
    <scope>NUCLEOTIDE SEQUENCE [LARGE SCALE GENOMIC DNA]</scope>
    <source>
        <strain evidence="3 4">KACC 19171</strain>
    </source>
</reference>
<keyword evidence="4" id="KW-1185">Reference proteome</keyword>
<dbReference type="PANTHER" id="PTHR11895:SF176">
    <property type="entry name" value="AMIDASE AMID-RELATED"/>
    <property type="match status" value="1"/>
</dbReference>
<accession>A0A7H0HJD4</accession>
<dbReference type="RefSeq" id="WP_187737630.1">
    <property type="nucleotide sequence ID" value="NZ_CP060790.1"/>
</dbReference>
<feature type="region of interest" description="Disordered" evidence="1">
    <location>
        <begin position="128"/>
        <end position="148"/>
    </location>
</feature>
<dbReference type="PANTHER" id="PTHR11895">
    <property type="entry name" value="TRANSAMIDASE"/>
    <property type="match status" value="1"/>
</dbReference>
<proteinExistence type="predicted"/>
<dbReference type="GO" id="GO:0003824">
    <property type="term" value="F:catalytic activity"/>
    <property type="evidence" value="ECO:0007669"/>
    <property type="project" value="InterPro"/>
</dbReference>
<evidence type="ECO:0000259" key="2">
    <source>
        <dbReference type="Pfam" id="PF01425"/>
    </source>
</evidence>
<dbReference type="KEGG" id="amon:H9L24_07530"/>
<dbReference type="Gene3D" id="3.90.1300.10">
    <property type="entry name" value="Amidase signature (AS) domain"/>
    <property type="match status" value="1"/>
</dbReference>
<organism evidence="3 4">
    <name type="scientific">Paenacidovorax monticola</name>
    <dbReference type="NCBI Taxonomy" id="1926868"/>
    <lineage>
        <taxon>Bacteria</taxon>
        <taxon>Pseudomonadati</taxon>
        <taxon>Pseudomonadota</taxon>
        <taxon>Betaproteobacteria</taxon>
        <taxon>Burkholderiales</taxon>
        <taxon>Comamonadaceae</taxon>
        <taxon>Paenacidovorax</taxon>
    </lineage>
</organism>